<evidence type="ECO:0000256" key="4">
    <source>
        <dbReference type="ARBA" id="ARBA00022679"/>
    </source>
</evidence>
<feature type="binding site" evidence="8">
    <location>
        <position position="269"/>
    </location>
    <ligand>
        <name>carbamoyl phosphate</name>
        <dbReference type="ChEBI" id="CHEBI:58228"/>
    </ligand>
</feature>
<dbReference type="EC" id="2.1.3.2" evidence="8"/>
<evidence type="ECO:0000256" key="6">
    <source>
        <dbReference type="ARBA" id="ARBA00043884"/>
    </source>
</evidence>
<gene>
    <name evidence="8" type="primary">pyrB</name>
    <name evidence="11" type="ORF">U1T56_05890</name>
</gene>
<dbReference type="PANTHER" id="PTHR45753:SF6">
    <property type="entry name" value="ASPARTATE CARBAMOYLTRANSFERASE"/>
    <property type="match status" value="1"/>
</dbReference>
<dbReference type="RefSeq" id="WP_418158517.1">
    <property type="nucleotide sequence ID" value="NZ_JBBLZC010000004.1"/>
</dbReference>
<feature type="domain" description="Aspartate/ornithine carbamoyltransferase carbamoyl-P binding" evidence="10">
    <location>
        <begin position="11"/>
        <end position="153"/>
    </location>
</feature>
<feature type="binding site" evidence="8">
    <location>
        <position position="228"/>
    </location>
    <ligand>
        <name>L-aspartate</name>
        <dbReference type="ChEBI" id="CHEBI:29991"/>
    </ligand>
</feature>
<sequence length="317" mass="34753">MSSEPLGFRHKHLLGIEGLQPFEIRDLLDRADGFVDLNRRADKKLQLLKGLTQINLFFESSTRTQTSFELAGKRLGADVVNMSVASSSMKKGETLIDTAMTLNAMHPDVLVVRHQDSGAVALLARHVRCAVINAGDGAHEHPTQALLDALTIRRRKGRIEGLTVAICGDILHSRVARSNILLLLAMGARVRVVAPTTLLPAGIASFGVDVFTDMQRGLEDADIVMMLRLQMERMQGSFVPSLSEYFHFYGLTYDKLRAAKPDALIMHPGPMNRGVEIDGVVADDIDRSAILDQVEMGVAVRMAVLDVLTRHLRGEAA</sequence>
<feature type="binding site" evidence="8">
    <location>
        <position position="174"/>
    </location>
    <ligand>
        <name>L-aspartate</name>
        <dbReference type="ChEBI" id="CHEBI:29991"/>
    </ligand>
</feature>
<comment type="subunit">
    <text evidence="8">Heterododecamer (2C3:3R2) of six catalytic PyrB chains organized as two trimers (C3), and six regulatory PyrI chains organized as three dimers (R2).</text>
</comment>
<evidence type="ECO:0000256" key="1">
    <source>
        <dbReference type="ARBA" id="ARBA00003822"/>
    </source>
</evidence>
<keyword evidence="5 8" id="KW-0665">Pyrimidine biosynthesis</keyword>
<dbReference type="PROSITE" id="PS00097">
    <property type="entry name" value="CARBAMOYLTRANSFERASE"/>
    <property type="match status" value="1"/>
</dbReference>
<evidence type="ECO:0000313" key="12">
    <source>
        <dbReference type="Proteomes" id="UP001375743"/>
    </source>
</evidence>
<name>A0ABU8XNA0_9PROT</name>
<dbReference type="NCBIfam" id="NF002032">
    <property type="entry name" value="PRK00856.1"/>
    <property type="match status" value="1"/>
</dbReference>
<dbReference type="InterPro" id="IPR006131">
    <property type="entry name" value="Asp_carbamoyltransf_Asp/Orn-bd"/>
</dbReference>
<dbReference type="NCBIfam" id="TIGR00670">
    <property type="entry name" value="asp_carb_tr"/>
    <property type="match status" value="1"/>
</dbReference>
<dbReference type="InterPro" id="IPR002082">
    <property type="entry name" value="Asp_carbamoyltransf"/>
</dbReference>
<dbReference type="Pfam" id="PF02729">
    <property type="entry name" value="OTCace_N"/>
    <property type="match status" value="1"/>
</dbReference>
<keyword evidence="12" id="KW-1185">Reference proteome</keyword>
<protein>
    <recommendedName>
        <fullName evidence="8">Aspartate carbamoyltransferase</fullName>
        <ecNumber evidence="8">2.1.3.2</ecNumber>
    </recommendedName>
    <alternativeName>
        <fullName evidence="8">Aspartate transcarbamylase</fullName>
        <shortName evidence="8">ATCase</shortName>
    </alternativeName>
</protein>
<comment type="catalytic activity">
    <reaction evidence="7 8">
        <text>carbamoyl phosphate + L-aspartate = N-carbamoyl-L-aspartate + phosphate + H(+)</text>
        <dbReference type="Rhea" id="RHEA:20013"/>
        <dbReference type="ChEBI" id="CHEBI:15378"/>
        <dbReference type="ChEBI" id="CHEBI:29991"/>
        <dbReference type="ChEBI" id="CHEBI:32814"/>
        <dbReference type="ChEBI" id="CHEBI:43474"/>
        <dbReference type="ChEBI" id="CHEBI:58228"/>
        <dbReference type="EC" id="2.1.3.2"/>
    </reaction>
</comment>
<dbReference type="InterPro" id="IPR006132">
    <property type="entry name" value="Asp/Orn_carbamoyltranf_P-bd"/>
</dbReference>
<dbReference type="HAMAP" id="MF_00001">
    <property type="entry name" value="Asp_carb_tr"/>
    <property type="match status" value="1"/>
</dbReference>
<comment type="function">
    <text evidence="1">Reversibly catalyzes the transfer of the carbamoyl group from carbamoyl phosphate (CP) to the N(epsilon) atom of ornithine (ORN) to produce L-citrulline.</text>
</comment>
<comment type="similarity">
    <text evidence="3 8">Belongs to the aspartate/ornithine carbamoyltransferase superfamily. ATCase family.</text>
</comment>
<feature type="binding site" evidence="8">
    <location>
        <position position="141"/>
    </location>
    <ligand>
        <name>carbamoyl phosphate</name>
        <dbReference type="ChEBI" id="CHEBI:58228"/>
    </ligand>
</feature>
<evidence type="ECO:0000259" key="9">
    <source>
        <dbReference type="Pfam" id="PF00185"/>
    </source>
</evidence>
<dbReference type="SUPFAM" id="SSF53671">
    <property type="entry name" value="Aspartate/ornithine carbamoyltransferase"/>
    <property type="match status" value="1"/>
</dbReference>
<dbReference type="EMBL" id="JBBLZC010000004">
    <property type="protein sequence ID" value="MEK0082671.1"/>
    <property type="molecule type" value="Genomic_DNA"/>
</dbReference>
<dbReference type="PRINTS" id="PR00101">
    <property type="entry name" value="ATCASE"/>
</dbReference>
<dbReference type="InterPro" id="IPR036901">
    <property type="entry name" value="Asp/Orn_carbamoylTrfase_sf"/>
</dbReference>
<feature type="binding site" evidence="8">
    <location>
        <position position="144"/>
    </location>
    <ligand>
        <name>carbamoyl phosphate</name>
        <dbReference type="ChEBI" id="CHEBI:58228"/>
    </ligand>
</feature>
<dbReference type="InterPro" id="IPR006130">
    <property type="entry name" value="Asp/Orn_carbamoylTrfase"/>
</dbReference>
<evidence type="ECO:0000256" key="7">
    <source>
        <dbReference type="ARBA" id="ARBA00048859"/>
    </source>
</evidence>
<evidence type="ECO:0000313" key="11">
    <source>
        <dbReference type="EMBL" id="MEK0082671.1"/>
    </source>
</evidence>
<accession>A0ABU8XNA0</accession>
<dbReference type="PANTHER" id="PTHR45753">
    <property type="entry name" value="ORNITHINE CARBAMOYLTRANSFERASE, MITOCHONDRIAL"/>
    <property type="match status" value="1"/>
</dbReference>
<dbReference type="PRINTS" id="PR00100">
    <property type="entry name" value="AOTCASE"/>
</dbReference>
<dbReference type="GO" id="GO:0004070">
    <property type="term" value="F:aspartate carbamoyltransferase activity"/>
    <property type="evidence" value="ECO:0007669"/>
    <property type="project" value="UniProtKB-EC"/>
</dbReference>
<feature type="binding site" evidence="8">
    <location>
        <position position="113"/>
    </location>
    <ligand>
        <name>carbamoyl phosphate</name>
        <dbReference type="ChEBI" id="CHEBI:58228"/>
    </ligand>
</feature>
<evidence type="ECO:0000256" key="5">
    <source>
        <dbReference type="ARBA" id="ARBA00022975"/>
    </source>
</evidence>
<dbReference type="Pfam" id="PF00185">
    <property type="entry name" value="OTCace"/>
    <property type="match status" value="1"/>
</dbReference>
<reference evidence="11 12" key="1">
    <citation type="submission" date="2024-01" db="EMBL/GenBank/DDBJ databases">
        <title>Multi-omics insights into the function and evolution of sodium benzoate biodegradation pathways in Benzoatithermus flavus gen. nov., sp. nov. from hot spring.</title>
        <authorList>
            <person name="Hu C.-J."/>
            <person name="Li W.-J."/>
        </authorList>
    </citation>
    <scope>NUCLEOTIDE SEQUENCE [LARGE SCALE GENOMIC DNA]</scope>
    <source>
        <strain evidence="11 12">SYSU G07066</strain>
    </source>
</reference>
<feature type="binding site" evidence="8">
    <location>
        <position position="63"/>
    </location>
    <ligand>
        <name>carbamoyl phosphate</name>
        <dbReference type="ChEBI" id="CHEBI:58228"/>
    </ligand>
</feature>
<keyword evidence="4 8" id="KW-0808">Transferase</keyword>
<feature type="domain" description="Aspartate/ornithine carbamoyltransferase Asp/Orn-binding" evidence="9">
    <location>
        <begin position="160"/>
        <end position="307"/>
    </location>
</feature>
<evidence type="ECO:0000256" key="2">
    <source>
        <dbReference type="ARBA" id="ARBA00004852"/>
    </source>
</evidence>
<feature type="binding site" evidence="8">
    <location>
        <position position="64"/>
    </location>
    <ligand>
        <name>carbamoyl phosphate</name>
        <dbReference type="ChEBI" id="CHEBI:58228"/>
    </ligand>
</feature>
<dbReference type="Proteomes" id="UP001375743">
    <property type="component" value="Unassembled WGS sequence"/>
</dbReference>
<organism evidence="11 12">
    <name type="scientific">Benzoatithermus flavus</name>
    <dbReference type="NCBI Taxonomy" id="3108223"/>
    <lineage>
        <taxon>Bacteria</taxon>
        <taxon>Pseudomonadati</taxon>
        <taxon>Pseudomonadota</taxon>
        <taxon>Alphaproteobacteria</taxon>
        <taxon>Geminicoccales</taxon>
        <taxon>Geminicoccaceae</taxon>
        <taxon>Benzoatithermus</taxon>
    </lineage>
</organism>
<comment type="caution">
    <text evidence="11">The sequence shown here is derived from an EMBL/GenBank/DDBJ whole genome shotgun (WGS) entry which is preliminary data.</text>
</comment>
<evidence type="ECO:0000259" key="10">
    <source>
        <dbReference type="Pfam" id="PF02729"/>
    </source>
</evidence>
<dbReference type="Gene3D" id="3.40.50.1370">
    <property type="entry name" value="Aspartate/ornithine carbamoyltransferase"/>
    <property type="match status" value="2"/>
</dbReference>
<comment type="pathway">
    <text evidence="2 8">Pyrimidine metabolism; UMP biosynthesis via de novo pathway; (S)-dihydroorotate from bicarbonate: step 2/3.</text>
</comment>
<evidence type="ECO:0000256" key="3">
    <source>
        <dbReference type="ARBA" id="ARBA00008896"/>
    </source>
</evidence>
<feature type="binding site" evidence="8">
    <location>
        <position position="270"/>
    </location>
    <ligand>
        <name>carbamoyl phosphate</name>
        <dbReference type="ChEBI" id="CHEBI:58228"/>
    </ligand>
</feature>
<evidence type="ECO:0000256" key="8">
    <source>
        <dbReference type="HAMAP-Rule" id="MF_00001"/>
    </source>
</evidence>
<feature type="binding site" evidence="8">
    <location>
        <position position="91"/>
    </location>
    <ligand>
        <name>L-aspartate</name>
        <dbReference type="ChEBI" id="CHEBI:29991"/>
    </ligand>
</feature>
<proteinExistence type="inferred from homology"/>
<comment type="function">
    <text evidence="6 8">Catalyzes the condensation of carbamoyl phosphate and aspartate to form carbamoyl aspartate and inorganic phosphate, the committed step in the de novo pyrimidine nucleotide biosynthesis pathway.</text>
</comment>